<dbReference type="PANTHER" id="PTHR33755:SF5">
    <property type="entry name" value="TYPE II TOXIN-ANTITOXIN SYSTEM RELE_PARE FAMILY TOXIN"/>
    <property type="match status" value="1"/>
</dbReference>
<dbReference type="OrthoDB" id="9798046at2"/>
<dbReference type="InterPro" id="IPR007712">
    <property type="entry name" value="RelE/ParE_toxin"/>
</dbReference>
<evidence type="ECO:0000313" key="3">
    <source>
        <dbReference type="EMBL" id="QEG40081.1"/>
    </source>
</evidence>
<gene>
    <name evidence="3" type="ORF">UC8_20850</name>
</gene>
<dbReference type="PANTHER" id="PTHR33755">
    <property type="entry name" value="TOXIN PARE1-RELATED"/>
    <property type="match status" value="1"/>
</dbReference>
<dbReference type="EMBL" id="CP042914">
    <property type="protein sequence ID" value="QEG40081.1"/>
    <property type="molecule type" value="Genomic_DNA"/>
</dbReference>
<protein>
    <submittedName>
        <fullName evidence="3">Plasmid stabilization system protein</fullName>
    </submittedName>
</protein>
<dbReference type="Gene3D" id="3.30.2310.20">
    <property type="entry name" value="RelE-like"/>
    <property type="match status" value="1"/>
</dbReference>
<organism evidence="3 4">
    <name type="scientific">Roseimaritima ulvae</name>
    <dbReference type="NCBI Taxonomy" id="980254"/>
    <lineage>
        <taxon>Bacteria</taxon>
        <taxon>Pseudomonadati</taxon>
        <taxon>Planctomycetota</taxon>
        <taxon>Planctomycetia</taxon>
        <taxon>Pirellulales</taxon>
        <taxon>Pirellulaceae</taxon>
        <taxon>Roseimaritima</taxon>
    </lineage>
</organism>
<evidence type="ECO:0000313" key="4">
    <source>
        <dbReference type="Proteomes" id="UP000325286"/>
    </source>
</evidence>
<dbReference type="Pfam" id="PF05016">
    <property type="entry name" value="ParE_toxin"/>
    <property type="match status" value="1"/>
</dbReference>
<dbReference type="KEGG" id="rul:UC8_20850"/>
<dbReference type="InterPro" id="IPR051803">
    <property type="entry name" value="TA_system_RelE-like_toxin"/>
</dbReference>
<evidence type="ECO:0000256" key="2">
    <source>
        <dbReference type="ARBA" id="ARBA00022649"/>
    </source>
</evidence>
<dbReference type="AlphaFoldDB" id="A0A5B9R1J6"/>
<comment type="similarity">
    <text evidence="1">Belongs to the RelE toxin family.</text>
</comment>
<dbReference type="Proteomes" id="UP000325286">
    <property type="component" value="Chromosome"/>
</dbReference>
<sequence length="98" mass="11027">MRVDWTATALSDLDAIHAFIAADSPHYATAVVDRFTARCTQISAFPYSGEMVPEYQREDIREVLEYSYRMIYLVAQPVTWVLAVVHGAKPLPETPPTP</sequence>
<proteinExistence type="inferred from homology"/>
<accession>A0A5B9R1J6</accession>
<evidence type="ECO:0000256" key="1">
    <source>
        <dbReference type="ARBA" id="ARBA00006226"/>
    </source>
</evidence>
<keyword evidence="4" id="KW-1185">Reference proteome</keyword>
<keyword evidence="2" id="KW-1277">Toxin-antitoxin system</keyword>
<name>A0A5B9R1J6_9BACT</name>
<dbReference type="RefSeq" id="WP_084426065.1">
    <property type="nucleotide sequence ID" value="NZ_CP042914.1"/>
</dbReference>
<dbReference type="InterPro" id="IPR035093">
    <property type="entry name" value="RelE/ParE_toxin_dom_sf"/>
</dbReference>
<reference evidence="3 4" key="1">
    <citation type="submission" date="2019-08" db="EMBL/GenBank/DDBJ databases">
        <title>Deep-cultivation of Planctomycetes and their phenomic and genomic characterization uncovers novel biology.</title>
        <authorList>
            <person name="Wiegand S."/>
            <person name="Jogler M."/>
            <person name="Boedeker C."/>
            <person name="Pinto D."/>
            <person name="Vollmers J."/>
            <person name="Rivas-Marin E."/>
            <person name="Kohn T."/>
            <person name="Peeters S.H."/>
            <person name="Heuer A."/>
            <person name="Rast P."/>
            <person name="Oberbeckmann S."/>
            <person name="Bunk B."/>
            <person name="Jeske O."/>
            <person name="Meyerdierks A."/>
            <person name="Storesund J.E."/>
            <person name="Kallscheuer N."/>
            <person name="Luecker S."/>
            <person name="Lage O.M."/>
            <person name="Pohl T."/>
            <person name="Merkel B.J."/>
            <person name="Hornburger P."/>
            <person name="Mueller R.-W."/>
            <person name="Bruemmer F."/>
            <person name="Labrenz M."/>
            <person name="Spormann A.M."/>
            <person name="Op den Camp H."/>
            <person name="Overmann J."/>
            <person name="Amann R."/>
            <person name="Jetten M.S.M."/>
            <person name="Mascher T."/>
            <person name="Medema M.H."/>
            <person name="Devos D.P."/>
            <person name="Kaster A.-K."/>
            <person name="Ovreas L."/>
            <person name="Rohde M."/>
            <person name="Galperin M.Y."/>
            <person name="Jogler C."/>
        </authorList>
    </citation>
    <scope>NUCLEOTIDE SEQUENCE [LARGE SCALE GENOMIC DNA]</scope>
    <source>
        <strain evidence="3 4">UC8</strain>
    </source>
</reference>